<evidence type="ECO:0000313" key="1">
    <source>
        <dbReference type="EMBL" id="CCA14625.1"/>
    </source>
</evidence>
<sequence length="53" mass="6348">MFCTRSFWRVPSPITMNNSWKRSETIIISMIKSPKLTSFKEESNRQCFLTYLI</sequence>
<organism evidence="1">
    <name type="scientific">Albugo laibachii Nc14</name>
    <dbReference type="NCBI Taxonomy" id="890382"/>
    <lineage>
        <taxon>Eukaryota</taxon>
        <taxon>Sar</taxon>
        <taxon>Stramenopiles</taxon>
        <taxon>Oomycota</taxon>
        <taxon>Peronosporomycetes</taxon>
        <taxon>Albuginales</taxon>
        <taxon>Albuginaceae</taxon>
        <taxon>Albugo</taxon>
    </lineage>
</organism>
<gene>
    <name evidence="1" type="primary">AlNc14C5G686</name>
    <name evidence="1" type="ORF">ALNC14_007680</name>
</gene>
<dbReference type="AlphaFoldDB" id="F0W0Q1"/>
<reference evidence="1" key="2">
    <citation type="submission" date="2011-02" db="EMBL/GenBank/DDBJ databases">
        <authorList>
            <person name="MacLean D."/>
        </authorList>
    </citation>
    <scope>NUCLEOTIDE SEQUENCE</scope>
</reference>
<proteinExistence type="predicted"/>
<dbReference type="EMBL" id="FR824050">
    <property type="protein sequence ID" value="CCA14625.1"/>
    <property type="molecule type" value="Genomic_DNA"/>
</dbReference>
<accession>F0W0Q1</accession>
<name>F0W0Q1_9STRA</name>
<protein>
    <submittedName>
        <fullName evidence="1">AlNc14C5G686 protein</fullName>
    </submittedName>
</protein>
<reference evidence="1" key="1">
    <citation type="journal article" date="2011" name="PLoS Biol.">
        <title>Gene gain and loss during evolution of obligate parasitism in the white rust pathogen of Arabidopsis thaliana.</title>
        <authorList>
            <person name="Kemen E."/>
            <person name="Gardiner A."/>
            <person name="Schultz-Larsen T."/>
            <person name="Kemen A.C."/>
            <person name="Balmuth A.L."/>
            <person name="Robert-Seilaniantz A."/>
            <person name="Bailey K."/>
            <person name="Holub E."/>
            <person name="Studholme D.J."/>
            <person name="Maclean D."/>
            <person name="Jones J.D."/>
        </authorList>
    </citation>
    <scope>NUCLEOTIDE SEQUENCE</scope>
</reference>
<dbReference type="HOGENOM" id="CLU_3072653_0_0_1"/>